<dbReference type="Proteomes" id="UP000287033">
    <property type="component" value="Unassembled WGS sequence"/>
</dbReference>
<dbReference type="AlphaFoldDB" id="A0A401TQ03"/>
<feature type="compositionally biased region" description="Basic and acidic residues" evidence="1">
    <location>
        <begin position="29"/>
        <end position="38"/>
    </location>
</feature>
<feature type="region of interest" description="Disordered" evidence="1">
    <location>
        <begin position="1"/>
        <end position="38"/>
    </location>
</feature>
<name>A0A401TQ03_CHIPU</name>
<evidence type="ECO:0000313" key="3">
    <source>
        <dbReference type="Proteomes" id="UP000287033"/>
    </source>
</evidence>
<accession>A0A401TQ03</accession>
<reference evidence="2 3" key="1">
    <citation type="journal article" date="2018" name="Nat. Ecol. Evol.">
        <title>Shark genomes provide insights into elasmobranch evolution and the origin of vertebrates.</title>
        <authorList>
            <person name="Hara Y"/>
            <person name="Yamaguchi K"/>
            <person name="Onimaru K"/>
            <person name="Kadota M"/>
            <person name="Koyanagi M"/>
            <person name="Keeley SD"/>
            <person name="Tatsumi K"/>
            <person name="Tanaka K"/>
            <person name="Motone F"/>
            <person name="Kageyama Y"/>
            <person name="Nozu R"/>
            <person name="Adachi N"/>
            <person name="Nishimura O"/>
            <person name="Nakagawa R"/>
            <person name="Tanegashima C"/>
            <person name="Kiyatake I"/>
            <person name="Matsumoto R"/>
            <person name="Murakumo K"/>
            <person name="Nishida K"/>
            <person name="Terakita A"/>
            <person name="Kuratani S"/>
            <person name="Sato K"/>
            <person name="Hyodo S Kuraku.S."/>
        </authorList>
    </citation>
    <scope>NUCLEOTIDE SEQUENCE [LARGE SCALE GENOMIC DNA]</scope>
</reference>
<keyword evidence="3" id="KW-1185">Reference proteome</keyword>
<comment type="caution">
    <text evidence="2">The sequence shown here is derived from an EMBL/GenBank/DDBJ whole genome shotgun (WGS) entry which is preliminary data.</text>
</comment>
<dbReference type="EMBL" id="BEZZ01148892">
    <property type="protein sequence ID" value="GCC44702.1"/>
    <property type="molecule type" value="Genomic_DNA"/>
</dbReference>
<sequence>MTRTGILGVIPSSGRTDTHRDPWCNIKPRPQDTHRDPWCNKIPRPQGHSLESLVEYYPQAAMTLTGILAVIPSSDPKDIHRDPWGNTIPRPQGHPLGTLSNTITRPQGQALGSLE</sequence>
<evidence type="ECO:0000256" key="1">
    <source>
        <dbReference type="SAM" id="MobiDB-lite"/>
    </source>
</evidence>
<evidence type="ECO:0000313" key="2">
    <source>
        <dbReference type="EMBL" id="GCC44702.1"/>
    </source>
</evidence>
<gene>
    <name evidence="2" type="ORF">chiPu_0029126</name>
</gene>
<proteinExistence type="predicted"/>
<feature type="compositionally biased region" description="Polar residues" evidence="1">
    <location>
        <begin position="98"/>
        <end position="107"/>
    </location>
</feature>
<protein>
    <submittedName>
        <fullName evidence="2">Uncharacterized protein</fullName>
    </submittedName>
</protein>
<feature type="region of interest" description="Disordered" evidence="1">
    <location>
        <begin position="78"/>
        <end position="115"/>
    </location>
</feature>
<organism evidence="2 3">
    <name type="scientific">Chiloscyllium punctatum</name>
    <name type="common">Brownbanded bambooshark</name>
    <name type="synonym">Hemiscyllium punctatum</name>
    <dbReference type="NCBI Taxonomy" id="137246"/>
    <lineage>
        <taxon>Eukaryota</taxon>
        <taxon>Metazoa</taxon>
        <taxon>Chordata</taxon>
        <taxon>Craniata</taxon>
        <taxon>Vertebrata</taxon>
        <taxon>Chondrichthyes</taxon>
        <taxon>Elasmobranchii</taxon>
        <taxon>Galeomorphii</taxon>
        <taxon>Galeoidea</taxon>
        <taxon>Orectolobiformes</taxon>
        <taxon>Hemiscylliidae</taxon>
        <taxon>Chiloscyllium</taxon>
    </lineage>
</organism>